<keyword evidence="2 4" id="KW-0547">Nucleotide-binding</keyword>
<comment type="caution">
    <text evidence="5">The sequence shown here is derived from an EMBL/GenBank/DDBJ whole genome shotgun (WGS) entry which is preliminary data.</text>
</comment>
<dbReference type="InterPro" id="IPR002698">
    <property type="entry name" value="FTHF_cligase"/>
</dbReference>
<keyword evidence="4" id="KW-0460">Magnesium</keyword>
<dbReference type="Gene3D" id="3.40.50.10420">
    <property type="entry name" value="NagB/RpiA/CoA transferase-like"/>
    <property type="match status" value="1"/>
</dbReference>
<evidence type="ECO:0000313" key="6">
    <source>
        <dbReference type="Proteomes" id="UP001254848"/>
    </source>
</evidence>
<evidence type="ECO:0000256" key="3">
    <source>
        <dbReference type="ARBA" id="ARBA00022840"/>
    </source>
</evidence>
<dbReference type="PIRSF" id="PIRSF006806">
    <property type="entry name" value="FTHF_cligase"/>
    <property type="match status" value="1"/>
</dbReference>
<dbReference type="InterPro" id="IPR024185">
    <property type="entry name" value="FTHF_cligase-like_sf"/>
</dbReference>
<name>A0ABU3NW15_9FIRM</name>
<dbReference type="RefSeq" id="WP_413779542.1">
    <property type="nucleotide sequence ID" value="NZ_JAUOZS010000001.1"/>
</dbReference>
<evidence type="ECO:0000256" key="2">
    <source>
        <dbReference type="ARBA" id="ARBA00022741"/>
    </source>
</evidence>
<evidence type="ECO:0000256" key="1">
    <source>
        <dbReference type="ARBA" id="ARBA00010638"/>
    </source>
</evidence>
<dbReference type="SUPFAM" id="SSF100950">
    <property type="entry name" value="NagB/RpiA/CoA transferase-like"/>
    <property type="match status" value="1"/>
</dbReference>
<comment type="cofactor">
    <cofactor evidence="4">
        <name>Mg(2+)</name>
        <dbReference type="ChEBI" id="CHEBI:18420"/>
    </cofactor>
</comment>
<keyword evidence="5" id="KW-0436">Ligase</keyword>
<evidence type="ECO:0000313" key="5">
    <source>
        <dbReference type="EMBL" id="MDT8901014.1"/>
    </source>
</evidence>
<keyword evidence="3 4" id="KW-0067">ATP-binding</keyword>
<dbReference type="EMBL" id="JAUOZS010000001">
    <property type="protein sequence ID" value="MDT8901014.1"/>
    <property type="molecule type" value="Genomic_DNA"/>
</dbReference>
<protein>
    <recommendedName>
        <fullName evidence="4">5-formyltetrahydrofolate cyclo-ligase</fullName>
        <ecNumber evidence="4">6.3.3.2</ecNumber>
    </recommendedName>
</protein>
<dbReference type="Pfam" id="PF01812">
    <property type="entry name" value="5-FTHF_cyc-lig"/>
    <property type="match status" value="1"/>
</dbReference>
<dbReference type="GO" id="GO:0030272">
    <property type="term" value="F:5-formyltetrahydrofolate cyclo-ligase activity"/>
    <property type="evidence" value="ECO:0007669"/>
    <property type="project" value="UniProtKB-EC"/>
</dbReference>
<sequence>MSSRKEAKQRLRREMLAIRRSLSAEEIEKGSEAIAAYFCAWPEYRSAEVVMFFLAMADEPQTVALIEDAWRAGKKVAVPQMGEVYGFMEAAALDGWDNLVTGRLGLKAPDPAKTRLIDPAAIELIVVPGVAFDATGRRLGMGAGYYDRFLPRASQARRMGLAWSAQLVAEVPADEHDVRMDYLLTENGFWPLSGG</sequence>
<dbReference type="InterPro" id="IPR037171">
    <property type="entry name" value="NagB/RpiA_transferase-like"/>
</dbReference>
<dbReference type="PANTHER" id="PTHR23407">
    <property type="entry name" value="ATPASE INHIBITOR/5-FORMYLTETRAHYDROFOLATE CYCLO-LIGASE"/>
    <property type="match status" value="1"/>
</dbReference>
<reference evidence="5 6" key="1">
    <citation type="submission" date="2023-07" db="EMBL/GenBank/DDBJ databases">
        <title>The novel representative of Negativicutes class, Anaeroselena agilis gen. nov. sp. nov.</title>
        <authorList>
            <person name="Prokofeva M.I."/>
            <person name="Elcheninov A.G."/>
            <person name="Klyukina A."/>
            <person name="Kublanov I.V."/>
            <person name="Frolov E.N."/>
            <person name="Podosokorskaya O.A."/>
        </authorList>
    </citation>
    <scope>NUCLEOTIDE SEQUENCE [LARGE SCALE GENOMIC DNA]</scope>
    <source>
        <strain evidence="5 6">4137-cl</strain>
    </source>
</reference>
<dbReference type="Proteomes" id="UP001254848">
    <property type="component" value="Unassembled WGS sequence"/>
</dbReference>
<evidence type="ECO:0000256" key="4">
    <source>
        <dbReference type="RuleBase" id="RU361279"/>
    </source>
</evidence>
<comment type="catalytic activity">
    <reaction evidence="4">
        <text>(6S)-5-formyl-5,6,7,8-tetrahydrofolate + ATP = (6R)-5,10-methenyltetrahydrofolate + ADP + phosphate</text>
        <dbReference type="Rhea" id="RHEA:10488"/>
        <dbReference type="ChEBI" id="CHEBI:30616"/>
        <dbReference type="ChEBI" id="CHEBI:43474"/>
        <dbReference type="ChEBI" id="CHEBI:57455"/>
        <dbReference type="ChEBI" id="CHEBI:57457"/>
        <dbReference type="ChEBI" id="CHEBI:456216"/>
        <dbReference type="EC" id="6.3.3.2"/>
    </reaction>
</comment>
<gene>
    <name evidence="5" type="ORF">Q4T40_07180</name>
</gene>
<dbReference type="EC" id="6.3.3.2" evidence="4"/>
<dbReference type="NCBIfam" id="TIGR02727">
    <property type="entry name" value="MTHFS_bact"/>
    <property type="match status" value="1"/>
</dbReference>
<comment type="similarity">
    <text evidence="1 4">Belongs to the 5-formyltetrahydrofolate cyclo-ligase family.</text>
</comment>
<keyword evidence="4" id="KW-0479">Metal-binding</keyword>
<proteinExistence type="inferred from homology"/>
<dbReference type="PANTHER" id="PTHR23407:SF1">
    <property type="entry name" value="5-FORMYLTETRAHYDROFOLATE CYCLO-LIGASE"/>
    <property type="match status" value="1"/>
</dbReference>
<organism evidence="5 6">
    <name type="scientific">Anaeroselena agilis</name>
    <dbReference type="NCBI Taxonomy" id="3063788"/>
    <lineage>
        <taxon>Bacteria</taxon>
        <taxon>Bacillati</taxon>
        <taxon>Bacillota</taxon>
        <taxon>Negativicutes</taxon>
        <taxon>Acetonemataceae</taxon>
        <taxon>Anaeroselena</taxon>
    </lineage>
</organism>
<keyword evidence="6" id="KW-1185">Reference proteome</keyword>
<accession>A0ABU3NW15</accession>